<dbReference type="AlphaFoldDB" id="A0A9N9CRZ4"/>
<dbReference type="EMBL" id="CAJVPL010002503">
    <property type="protein sequence ID" value="CAG8612167.1"/>
    <property type="molecule type" value="Genomic_DNA"/>
</dbReference>
<accession>A0A9N9CRZ4</accession>
<feature type="region of interest" description="Disordered" evidence="1">
    <location>
        <begin position="33"/>
        <end position="61"/>
    </location>
</feature>
<evidence type="ECO:0000313" key="2">
    <source>
        <dbReference type="EMBL" id="CAG8612167.1"/>
    </source>
</evidence>
<feature type="region of interest" description="Disordered" evidence="1">
    <location>
        <begin position="73"/>
        <end position="109"/>
    </location>
</feature>
<evidence type="ECO:0000313" key="3">
    <source>
        <dbReference type="Proteomes" id="UP000789831"/>
    </source>
</evidence>
<sequence length="109" mass="12618">MLRRNPTRLDLRQDDIDNIERLREEYQKNLATQRTQEIGKGKRKSVELEEMDDGMDANDGEIDGELMLTEEQQNLQQQQTSNEAESPIVGSEVTKNKRKNMTIAERIGL</sequence>
<dbReference type="OrthoDB" id="2422341at2759"/>
<comment type="caution">
    <text evidence="2">The sequence shown here is derived from an EMBL/GenBank/DDBJ whole genome shotgun (WGS) entry which is preliminary data.</text>
</comment>
<proteinExistence type="predicted"/>
<feature type="compositionally biased region" description="Basic and acidic residues" evidence="1">
    <location>
        <begin position="37"/>
        <end position="47"/>
    </location>
</feature>
<protein>
    <submittedName>
        <fullName evidence="2">3369_t:CDS:1</fullName>
    </submittedName>
</protein>
<keyword evidence="3" id="KW-1185">Reference proteome</keyword>
<name>A0A9N9CRZ4_9GLOM</name>
<evidence type="ECO:0000256" key="1">
    <source>
        <dbReference type="SAM" id="MobiDB-lite"/>
    </source>
</evidence>
<gene>
    <name evidence="2" type="ORF">AGERDE_LOCUS9645</name>
</gene>
<organism evidence="2 3">
    <name type="scientific">Ambispora gerdemannii</name>
    <dbReference type="NCBI Taxonomy" id="144530"/>
    <lineage>
        <taxon>Eukaryota</taxon>
        <taxon>Fungi</taxon>
        <taxon>Fungi incertae sedis</taxon>
        <taxon>Mucoromycota</taxon>
        <taxon>Glomeromycotina</taxon>
        <taxon>Glomeromycetes</taxon>
        <taxon>Archaeosporales</taxon>
        <taxon>Ambisporaceae</taxon>
        <taxon>Ambispora</taxon>
    </lineage>
</organism>
<dbReference type="Proteomes" id="UP000789831">
    <property type="component" value="Unassembled WGS sequence"/>
</dbReference>
<reference evidence="2" key="1">
    <citation type="submission" date="2021-06" db="EMBL/GenBank/DDBJ databases">
        <authorList>
            <person name="Kallberg Y."/>
            <person name="Tangrot J."/>
            <person name="Rosling A."/>
        </authorList>
    </citation>
    <scope>NUCLEOTIDE SEQUENCE</scope>
    <source>
        <strain evidence="2">MT106</strain>
    </source>
</reference>
<feature type="compositionally biased region" description="Acidic residues" evidence="1">
    <location>
        <begin position="48"/>
        <end position="61"/>
    </location>
</feature>